<keyword evidence="2" id="KW-0560">Oxidoreductase</keyword>
<dbReference type="SUPFAM" id="SSF51735">
    <property type="entry name" value="NAD(P)-binding Rossmann-fold domains"/>
    <property type="match status" value="1"/>
</dbReference>
<dbReference type="InterPro" id="IPR036291">
    <property type="entry name" value="NAD(P)-bd_dom_sf"/>
</dbReference>
<dbReference type="PANTHER" id="PTHR24320">
    <property type="entry name" value="RETINOL DEHYDROGENASE"/>
    <property type="match status" value="1"/>
</dbReference>
<keyword evidence="4" id="KW-1185">Reference proteome</keyword>
<accession>A0A139AGM3</accession>
<evidence type="ECO:0000256" key="2">
    <source>
        <dbReference type="ARBA" id="ARBA00023002"/>
    </source>
</evidence>
<comment type="similarity">
    <text evidence="1">Belongs to the short-chain dehydrogenases/reductases (SDR) family.</text>
</comment>
<dbReference type="Gene3D" id="3.40.50.720">
    <property type="entry name" value="NAD(P)-binding Rossmann-like Domain"/>
    <property type="match status" value="1"/>
</dbReference>
<sequence length="423" mass="46032">MPTTDFPSPSAWLRYRYTALAFFAGLYDVALDSLESFTLPSSHPLNASRLPVSRTDVGGIIDQRVLVTGAASGLGREVVLTAVEAAVASVAGPIGGTDERKRTLTIVALDVAKPEHFLNLVTDVAAICRADSDPPRPALFDHVFTTRFTTPRLTITLHLARVDLLSVSSLTNFLHNDLPRLIPSSTPFTTLFLNAGAVTLSFHKTSAGLDRLFHLHVLANHQLVRSLISQNLVCPNTTRILLTASDAHRGDPPPPDFFASPKSYSLMVPREYGWDGGQLAYARSKFLALAWLAELFRRHHPTPNIPTPRFAAFCPGAMRTNIAASAAGEWALARFAAEYVVGPCLPSPKGAAATVFYLMTADERKWEEARKSLQGSGDVPVYVHLGKVEDPHPDAWNGTVGKKLWEELEEILRKEGGAEGPKL</sequence>
<reference evidence="3 4" key="1">
    <citation type="journal article" date="2015" name="Genome Biol. Evol.">
        <title>Phylogenomic analyses indicate that early fungi evolved digesting cell walls of algal ancestors of land plants.</title>
        <authorList>
            <person name="Chang Y."/>
            <person name="Wang S."/>
            <person name="Sekimoto S."/>
            <person name="Aerts A.L."/>
            <person name="Choi C."/>
            <person name="Clum A."/>
            <person name="LaButti K.M."/>
            <person name="Lindquist E.A."/>
            <person name="Yee Ngan C."/>
            <person name="Ohm R.A."/>
            <person name="Salamov A.A."/>
            <person name="Grigoriev I.V."/>
            <person name="Spatafora J.W."/>
            <person name="Berbee M.L."/>
        </authorList>
    </citation>
    <scope>NUCLEOTIDE SEQUENCE [LARGE SCALE GENOMIC DNA]</scope>
    <source>
        <strain evidence="3 4">JEL478</strain>
    </source>
</reference>
<evidence type="ECO:0000313" key="4">
    <source>
        <dbReference type="Proteomes" id="UP000070544"/>
    </source>
</evidence>
<dbReference type="PANTHER" id="PTHR24320:SF152">
    <property type="entry name" value="SHORT-CHAIN DEHYDROGENASE_REDUCTASE FAMILY PROTEIN"/>
    <property type="match status" value="1"/>
</dbReference>
<protein>
    <recommendedName>
        <fullName evidence="5">NAD(P)-binding protein</fullName>
    </recommendedName>
</protein>
<dbReference type="AlphaFoldDB" id="A0A139AGM3"/>
<dbReference type="GO" id="GO:0016491">
    <property type="term" value="F:oxidoreductase activity"/>
    <property type="evidence" value="ECO:0007669"/>
    <property type="project" value="UniProtKB-KW"/>
</dbReference>
<evidence type="ECO:0000313" key="3">
    <source>
        <dbReference type="EMBL" id="KXS15900.1"/>
    </source>
</evidence>
<gene>
    <name evidence="3" type="ORF">M427DRAFT_56466</name>
</gene>
<dbReference type="EMBL" id="KQ965759">
    <property type="protein sequence ID" value="KXS15900.1"/>
    <property type="molecule type" value="Genomic_DNA"/>
</dbReference>
<dbReference type="Proteomes" id="UP000070544">
    <property type="component" value="Unassembled WGS sequence"/>
</dbReference>
<evidence type="ECO:0000256" key="1">
    <source>
        <dbReference type="ARBA" id="ARBA00006484"/>
    </source>
</evidence>
<proteinExistence type="inferred from homology"/>
<name>A0A139AGM3_GONPJ</name>
<organism evidence="3 4">
    <name type="scientific">Gonapodya prolifera (strain JEL478)</name>
    <name type="common">Monoblepharis prolifera</name>
    <dbReference type="NCBI Taxonomy" id="1344416"/>
    <lineage>
        <taxon>Eukaryota</taxon>
        <taxon>Fungi</taxon>
        <taxon>Fungi incertae sedis</taxon>
        <taxon>Chytridiomycota</taxon>
        <taxon>Chytridiomycota incertae sedis</taxon>
        <taxon>Monoblepharidomycetes</taxon>
        <taxon>Monoblepharidales</taxon>
        <taxon>Gonapodyaceae</taxon>
        <taxon>Gonapodya</taxon>
    </lineage>
</organism>
<evidence type="ECO:0008006" key="5">
    <source>
        <dbReference type="Google" id="ProtNLM"/>
    </source>
</evidence>